<feature type="transmembrane region" description="Helical" evidence="5">
    <location>
        <begin position="192"/>
        <end position="209"/>
    </location>
</feature>
<feature type="transmembrane region" description="Helical" evidence="5">
    <location>
        <begin position="161"/>
        <end position="186"/>
    </location>
</feature>
<sequence length="309" mass="35985">MYNNSNQDYYQYNQNNQQQYQQQQYQQQQQQYYNPQAFDTQDGKVQKMNDNYGYLADFQDAYIRADFVKKVYTLLTLELLITLVMIALGLYTGMAFWLVQLEGGFLTECFYSGYGPIICNTGYYLYPAPTWLFYVSFFVALILQCMLYCGGNIARKAPTNYVVLLLYIIFFGFTLTTFCILMAIYWGQAIVWQAWGITFVIVFALTLYACKTKTDFSFKIGAIFILCPTILMLVIMSCIWWSAVIYILLCTLFIVFYGFYLIWETQLIMGKGKLKLSIDDYVIGSLLLYATIIQLFLRIIEILAIARGR</sequence>
<evidence type="ECO:0000313" key="7">
    <source>
        <dbReference type="Proteomes" id="UP000689195"/>
    </source>
</evidence>
<dbReference type="AlphaFoldDB" id="A0A8S1U740"/>
<dbReference type="Proteomes" id="UP000689195">
    <property type="component" value="Unassembled WGS sequence"/>
</dbReference>
<accession>A0A8S1U740</accession>
<evidence type="ECO:0000313" key="6">
    <source>
        <dbReference type="EMBL" id="CAD8159892.1"/>
    </source>
</evidence>
<evidence type="ECO:0000256" key="5">
    <source>
        <dbReference type="RuleBase" id="RU004379"/>
    </source>
</evidence>
<keyword evidence="4 5" id="KW-0472">Membrane</keyword>
<feature type="transmembrane region" description="Helical" evidence="5">
    <location>
        <begin position="71"/>
        <end position="98"/>
    </location>
</feature>
<keyword evidence="7" id="KW-1185">Reference proteome</keyword>
<dbReference type="OrthoDB" id="7933078at2759"/>
<dbReference type="PANTHER" id="PTHR23291:SF47">
    <property type="entry name" value="TRANSMEMBRANE BAX INHIBITOR MOTIF CONTAINING 7"/>
    <property type="match status" value="1"/>
</dbReference>
<feature type="transmembrane region" description="Helical" evidence="5">
    <location>
        <begin position="216"/>
        <end position="237"/>
    </location>
</feature>
<feature type="transmembrane region" description="Helical" evidence="5">
    <location>
        <begin position="243"/>
        <end position="263"/>
    </location>
</feature>
<protein>
    <recommendedName>
        <fullName evidence="8">Inhibitor of apoptosis-promoting Bax1 protein</fullName>
    </recommendedName>
</protein>
<dbReference type="GO" id="GO:0016020">
    <property type="term" value="C:membrane"/>
    <property type="evidence" value="ECO:0007669"/>
    <property type="project" value="UniProtKB-SubCell"/>
</dbReference>
<evidence type="ECO:0000256" key="4">
    <source>
        <dbReference type="ARBA" id="ARBA00023136"/>
    </source>
</evidence>
<keyword evidence="2 5" id="KW-0812">Transmembrane</keyword>
<evidence type="ECO:0000256" key="2">
    <source>
        <dbReference type="ARBA" id="ARBA00022692"/>
    </source>
</evidence>
<evidence type="ECO:0000256" key="1">
    <source>
        <dbReference type="ARBA" id="ARBA00004141"/>
    </source>
</evidence>
<evidence type="ECO:0000256" key="3">
    <source>
        <dbReference type="ARBA" id="ARBA00022989"/>
    </source>
</evidence>
<comment type="caution">
    <text evidence="6">The sequence shown here is derived from an EMBL/GenBank/DDBJ whole genome shotgun (WGS) entry which is preliminary data.</text>
</comment>
<gene>
    <name evidence="6" type="ORF">PPENT_87.1.T0340046</name>
</gene>
<feature type="transmembrane region" description="Helical" evidence="5">
    <location>
        <begin position="283"/>
        <end position="306"/>
    </location>
</feature>
<reference evidence="6" key="1">
    <citation type="submission" date="2021-01" db="EMBL/GenBank/DDBJ databases">
        <authorList>
            <consortium name="Genoscope - CEA"/>
            <person name="William W."/>
        </authorList>
    </citation>
    <scope>NUCLEOTIDE SEQUENCE</scope>
</reference>
<feature type="transmembrane region" description="Helical" evidence="5">
    <location>
        <begin position="131"/>
        <end position="149"/>
    </location>
</feature>
<comment type="similarity">
    <text evidence="5">Belongs to the BI1 family.</text>
</comment>
<dbReference type="InterPro" id="IPR006214">
    <property type="entry name" value="Bax_inhibitor_1-related"/>
</dbReference>
<organism evidence="6 7">
    <name type="scientific">Paramecium pentaurelia</name>
    <dbReference type="NCBI Taxonomy" id="43138"/>
    <lineage>
        <taxon>Eukaryota</taxon>
        <taxon>Sar</taxon>
        <taxon>Alveolata</taxon>
        <taxon>Ciliophora</taxon>
        <taxon>Intramacronucleata</taxon>
        <taxon>Oligohymenophorea</taxon>
        <taxon>Peniculida</taxon>
        <taxon>Parameciidae</taxon>
        <taxon>Paramecium</taxon>
    </lineage>
</organism>
<evidence type="ECO:0008006" key="8">
    <source>
        <dbReference type="Google" id="ProtNLM"/>
    </source>
</evidence>
<dbReference type="PANTHER" id="PTHR23291">
    <property type="entry name" value="BAX INHIBITOR-RELATED"/>
    <property type="match status" value="1"/>
</dbReference>
<keyword evidence="3 5" id="KW-1133">Transmembrane helix</keyword>
<dbReference type="EMBL" id="CAJJDO010000034">
    <property type="protein sequence ID" value="CAD8159892.1"/>
    <property type="molecule type" value="Genomic_DNA"/>
</dbReference>
<dbReference type="Pfam" id="PF01027">
    <property type="entry name" value="Bax1-I"/>
    <property type="match status" value="1"/>
</dbReference>
<name>A0A8S1U740_9CILI</name>
<proteinExistence type="inferred from homology"/>
<comment type="subcellular location">
    <subcellularLocation>
        <location evidence="1">Membrane</location>
        <topology evidence="1">Multi-pass membrane protein</topology>
    </subcellularLocation>
</comment>